<proteinExistence type="predicted"/>
<dbReference type="AlphaFoldDB" id="G8A159"/>
<gene>
    <name evidence="1" type="ordered locus">MTR_2g095340</name>
</gene>
<protein>
    <submittedName>
        <fullName evidence="1 2">Uncharacterized protein</fullName>
    </submittedName>
</protein>
<dbReference type="HOGENOM" id="CLU_2486744_0_0_1"/>
<sequence length="87" mass="9759">MELSHDGKELSILRIASSTDMVLKLLEMSSNTCLQSSSIDNEVNLKVPNHFVASFRPLASASLGYWRPVYQDVLALMNYPLRHIPTP</sequence>
<reference evidence="1 3" key="2">
    <citation type="journal article" date="2014" name="BMC Genomics">
        <title>An improved genome release (version Mt4.0) for the model legume Medicago truncatula.</title>
        <authorList>
            <person name="Tang H."/>
            <person name="Krishnakumar V."/>
            <person name="Bidwell S."/>
            <person name="Rosen B."/>
            <person name="Chan A."/>
            <person name="Zhou S."/>
            <person name="Gentzbittel L."/>
            <person name="Childs K.L."/>
            <person name="Yandell M."/>
            <person name="Gundlach H."/>
            <person name="Mayer K.F."/>
            <person name="Schwartz D.C."/>
            <person name="Town C.D."/>
        </authorList>
    </citation>
    <scope>GENOME REANNOTATION</scope>
    <source>
        <strain evidence="1">A17</strain>
        <strain evidence="2 3">cv. Jemalong A17</strain>
    </source>
</reference>
<organism evidence="1 3">
    <name type="scientific">Medicago truncatula</name>
    <name type="common">Barrel medic</name>
    <name type="synonym">Medicago tribuloides</name>
    <dbReference type="NCBI Taxonomy" id="3880"/>
    <lineage>
        <taxon>Eukaryota</taxon>
        <taxon>Viridiplantae</taxon>
        <taxon>Streptophyta</taxon>
        <taxon>Embryophyta</taxon>
        <taxon>Tracheophyta</taxon>
        <taxon>Spermatophyta</taxon>
        <taxon>Magnoliopsida</taxon>
        <taxon>eudicotyledons</taxon>
        <taxon>Gunneridae</taxon>
        <taxon>Pentapetalae</taxon>
        <taxon>rosids</taxon>
        <taxon>fabids</taxon>
        <taxon>Fabales</taxon>
        <taxon>Fabaceae</taxon>
        <taxon>Papilionoideae</taxon>
        <taxon>50 kb inversion clade</taxon>
        <taxon>NPAAA clade</taxon>
        <taxon>Hologalegina</taxon>
        <taxon>IRL clade</taxon>
        <taxon>Trifolieae</taxon>
        <taxon>Medicago</taxon>
    </lineage>
</organism>
<reference evidence="2" key="3">
    <citation type="submission" date="2015-04" db="UniProtKB">
        <authorList>
            <consortium name="EnsemblPlants"/>
        </authorList>
    </citation>
    <scope>IDENTIFICATION</scope>
    <source>
        <strain evidence="2">cv. Jemalong A17</strain>
    </source>
</reference>
<evidence type="ECO:0000313" key="2">
    <source>
        <dbReference type="EnsemblPlants" id="KEH39381"/>
    </source>
</evidence>
<reference evidence="1 3" key="1">
    <citation type="journal article" date="2011" name="Nature">
        <title>The Medicago genome provides insight into the evolution of rhizobial symbioses.</title>
        <authorList>
            <person name="Young N.D."/>
            <person name="Debelle F."/>
            <person name="Oldroyd G.E."/>
            <person name="Geurts R."/>
            <person name="Cannon S.B."/>
            <person name="Udvardi M.K."/>
            <person name="Benedito V.A."/>
            <person name="Mayer K.F."/>
            <person name="Gouzy J."/>
            <person name="Schoof H."/>
            <person name="Van de Peer Y."/>
            <person name="Proost S."/>
            <person name="Cook D.R."/>
            <person name="Meyers B.C."/>
            <person name="Spannagl M."/>
            <person name="Cheung F."/>
            <person name="De Mita S."/>
            <person name="Krishnakumar V."/>
            <person name="Gundlach H."/>
            <person name="Zhou S."/>
            <person name="Mudge J."/>
            <person name="Bharti A.K."/>
            <person name="Murray J.D."/>
            <person name="Naoumkina M.A."/>
            <person name="Rosen B."/>
            <person name="Silverstein K.A."/>
            <person name="Tang H."/>
            <person name="Rombauts S."/>
            <person name="Zhao P.X."/>
            <person name="Zhou P."/>
            <person name="Barbe V."/>
            <person name="Bardou P."/>
            <person name="Bechner M."/>
            <person name="Bellec A."/>
            <person name="Berger A."/>
            <person name="Berges H."/>
            <person name="Bidwell S."/>
            <person name="Bisseling T."/>
            <person name="Choisne N."/>
            <person name="Couloux A."/>
            <person name="Denny R."/>
            <person name="Deshpande S."/>
            <person name="Dai X."/>
            <person name="Doyle J.J."/>
            <person name="Dudez A.M."/>
            <person name="Farmer A.D."/>
            <person name="Fouteau S."/>
            <person name="Franken C."/>
            <person name="Gibelin C."/>
            <person name="Gish J."/>
            <person name="Goldstein S."/>
            <person name="Gonzalez A.J."/>
            <person name="Green P.J."/>
            <person name="Hallab A."/>
            <person name="Hartog M."/>
            <person name="Hua A."/>
            <person name="Humphray S.J."/>
            <person name="Jeong D.H."/>
            <person name="Jing Y."/>
            <person name="Jocker A."/>
            <person name="Kenton S.M."/>
            <person name="Kim D.J."/>
            <person name="Klee K."/>
            <person name="Lai H."/>
            <person name="Lang C."/>
            <person name="Lin S."/>
            <person name="Macmil S.L."/>
            <person name="Magdelenat G."/>
            <person name="Matthews L."/>
            <person name="McCorrison J."/>
            <person name="Monaghan E.L."/>
            <person name="Mun J.H."/>
            <person name="Najar F.Z."/>
            <person name="Nicholson C."/>
            <person name="Noirot C."/>
            <person name="O'Bleness M."/>
            <person name="Paule C.R."/>
            <person name="Poulain J."/>
            <person name="Prion F."/>
            <person name="Qin B."/>
            <person name="Qu C."/>
            <person name="Retzel E.F."/>
            <person name="Riddle C."/>
            <person name="Sallet E."/>
            <person name="Samain S."/>
            <person name="Samson N."/>
            <person name="Sanders I."/>
            <person name="Saurat O."/>
            <person name="Scarpelli C."/>
            <person name="Schiex T."/>
            <person name="Segurens B."/>
            <person name="Severin A.J."/>
            <person name="Sherrier D.J."/>
            <person name="Shi R."/>
            <person name="Sims S."/>
            <person name="Singer S.R."/>
            <person name="Sinharoy S."/>
            <person name="Sterck L."/>
            <person name="Viollet A."/>
            <person name="Wang B.B."/>
            <person name="Wang K."/>
            <person name="Wang M."/>
            <person name="Wang X."/>
            <person name="Warfsmann J."/>
            <person name="Weissenbach J."/>
            <person name="White D.D."/>
            <person name="White J.D."/>
            <person name="Wiley G.B."/>
            <person name="Wincker P."/>
            <person name="Xing Y."/>
            <person name="Yang L."/>
            <person name="Yao Z."/>
            <person name="Ying F."/>
            <person name="Zhai J."/>
            <person name="Zhou L."/>
            <person name="Zuber A."/>
            <person name="Denarie J."/>
            <person name="Dixon R.A."/>
            <person name="May G.D."/>
            <person name="Schwartz D.C."/>
            <person name="Rogers J."/>
            <person name="Quetier F."/>
            <person name="Town C.D."/>
            <person name="Roe B.A."/>
        </authorList>
    </citation>
    <scope>NUCLEOTIDE SEQUENCE [LARGE SCALE GENOMIC DNA]</scope>
    <source>
        <strain evidence="1">A17</strain>
        <strain evidence="2 3">cv. Jemalong A17</strain>
    </source>
</reference>
<evidence type="ECO:0000313" key="1">
    <source>
        <dbReference type="EMBL" id="KEH39381.1"/>
    </source>
</evidence>
<dbReference type="Proteomes" id="UP000002051">
    <property type="component" value="Chromosome 2"/>
</dbReference>
<dbReference type="EnsemblPlants" id="KEH39381">
    <property type="protein sequence ID" value="KEH39381"/>
    <property type="gene ID" value="MTR_2g095340"/>
</dbReference>
<dbReference type="PaxDb" id="3880-AES85197"/>
<accession>G8A159</accession>
<keyword evidence="3" id="KW-1185">Reference proteome</keyword>
<dbReference type="EMBL" id="CM001218">
    <property type="protein sequence ID" value="KEH39381.1"/>
    <property type="molecule type" value="Genomic_DNA"/>
</dbReference>
<evidence type="ECO:0000313" key="3">
    <source>
        <dbReference type="Proteomes" id="UP000002051"/>
    </source>
</evidence>
<name>G8A159_MEDTR</name>